<accession>U5E8A7</accession>
<proteinExistence type="predicted"/>
<keyword evidence="2" id="KW-0238">DNA-binding</keyword>
<dbReference type="EMBL" id="BAFO02000012">
    <property type="protein sequence ID" value="GAD82693.1"/>
    <property type="molecule type" value="Genomic_DNA"/>
</dbReference>
<dbReference type="Gene3D" id="1.10.10.60">
    <property type="entry name" value="Homeodomain-like"/>
    <property type="match status" value="1"/>
</dbReference>
<dbReference type="OrthoDB" id="2559672at2"/>
<dbReference type="AlphaFoldDB" id="U5E8A7"/>
<dbReference type="Proteomes" id="UP000017048">
    <property type="component" value="Unassembled WGS sequence"/>
</dbReference>
<comment type="caution">
    <text evidence="5">The sequence shown here is derived from an EMBL/GenBank/DDBJ whole genome shotgun (WGS) entry which is preliminary data.</text>
</comment>
<dbReference type="PANTHER" id="PTHR46796:SF15">
    <property type="entry name" value="BLL1074 PROTEIN"/>
    <property type="match status" value="1"/>
</dbReference>
<gene>
    <name evidence="5" type="ORF">NCAST_12_00450</name>
</gene>
<dbReference type="GO" id="GO:0043565">
    <property type="term" value="F:sequence-specific DNA binding"/>
    <property type="evidence" value="ECO:0007669"/>
    <property type="project" value="InterPro"/>
</dbReference>
<protein>
    <submittedName>
        <fullName evidence="5">AraC family transcriptional regulator</fullName>
    </submittedName>
</protein>
<keyword evidence="3" id="KW-0804">Transcription</keyword>
<evidence type="ECO:0000313" key="5">
    <source>
        <dbReference type="EMBL" id="GAD82693.1"/>
    </source>
</evidence>
<dbReference type="InterPro" id="IPR050204">
    <property type="entry name" value="AraC_XylS_family_regulators"/>
</dbReference>
<feature type="domain" description="HTH araC/xylS-type" evidence="4">
    <location>
        <begin position="137"/>
        <end position="237"/>
    </location>
</feature>
<dbReference type="GO" id="GO:0003700">
    <property type="term" value="F:DNA-binding transcription factor activity"/>
    <property type="evidence" value="ECO:0007669"/>
    <property type="project" value="InterPro"/>
</dbReference>
<dbReference type="InterPro" id="IPR018060">
    <property type="entry name" value="HTH_AraC"/>
</dbReference>
<evidence type="ECO:0000256" key="3">
    <source>
        <dbReference type="ARBA" id="ARBA00023163"/>
    </source>
</evidence>
<evidence type="ECO:0000313" key="6">
    <source>
        <dbReference type="Proteomes" id="UP000017048"/>
    </source>
</evidence>
<evidence type="ECO:0000256" key="2">
    <source>
        <dbReference type="ARBA" id="ARBA00023125"/>
    </source>
</evidence>
<evidence type="ECO:0000259" key="4">
    <source>
        <dbReference type="PROSITE" id="PS01124"/>
    </source>
</evidence>
<dbReference type="SMART" id="SM00342">
    <property type="entry name" value="HTH_ARAC"/>
    <property type="match status" value="1"/>
</dbReference>
<dbReference type="Pfam" id="PF12833">
    <property type="entry name" value="HTH_18"/>
    <property type="match status" value="1"/>
</dbReference>
<reference evidence="5 6" key="1">
    <citation type="journal article" date="2014" name="BMC Genomics">
        <title>Genome based analysis of type-I polyketide synthase and nonribosomal peptide synthetase gene clusters in seven strains of five representative Nocardia species.</title>
        <authorList>
            <person name="Komaki H."/>
            <person name="Ichikawa N."/>
            <person name="Hosoyama A."/>
            <person name="Takahashi-Nakaguchi A."/>
            <person name="Matsuzawa T."/>
            <person name="Suzuki K."/>
            <person name="Fujita N."/>
            <person name="Gonoi T."/>
        </authorList>
    </citation>
    <scope>NUCLEOTIDE SEQUENCE [LARGE SCALE GENOMIC DNA]</scope>
    <source>
        <strain evidence="5 6">NBRC 15531</strain>
    </source>
</reference>
<organism evidence="5 6">
    <name type="scientific">Nocardia asteroides NBRC 15531</name>
    <dbReference type="NCBI Taxonomy" id="1110697"/>
    <lineage>
        <taxon>Bacteria</taxon>
        <taxon>Bacillati</taxon>
        <taxon>Actinomycetota</taxon>
        <taxon>Actinomycetes</taxon>
        <taxon>Mycobacteriales</taxon>
        <taxon>Nocardiaceae</taxon>
        <taxon>Nocardia</taxon>
    </lineage>
</organism>
<dbReference type="eggNOG" id="COG2207">
    <property type="taxonomic scope" value="Bacteria"/>
</dbReference>
<sequence>MAGVGLAGFAGRAAAELELQVVPYPASTLFLDFGDGWLVGAEGGTGQRGSAVIGLGAARVSGRARDVELLQVRLSPVVAHAVLGPPGGAAVVTLDEIWGRDTERLRERLHAAPGWDERFAIVRSEIIRRAAAGGRVDPETAYAWRRIVSSQGRIRVDALADEVGWSRKRLWARFRAQLGVTPKQAAQLVRFDNAAHRLAAGDSAAMVSAESGYTDQSHLHRAAVSFTGLTPSALATAPWLSVDDVAWAGRPYATTG</sequence>
<keyword evidence="6" id="KW-1185">Reference proteome</keyword>
<dbReference type="PROSITE" id="PS01124">
    <property type="entry name" value="HTH_ARAC_FAMILY_2"/>
    <property type="match status" value="1"/>
</dbReference>
<name>U5E8A7_NOCAS</name>
<keyword evidence="1" id="KW-0805">Transcription regulation</keyword>
<dbReference type="STRING" id="1824.SAMN05444423_1011405"/>
<dbReference type="PANTHER" id="PTHR46796">
    <property type="entry name" value="HTH-TYPE TRANSCRIPTIONAL ACTIVATOR RHAS-RELATED"/>
    <property type="match status" value="1"/>
</dbReference>
<evidence type="ECO:0000256" key="1">
    <source>
        <dbReference type="ARBA" id="ARBA00023015"/>
    </source>
</evidence>